<dbReference type="PANTHER" id="PTHR13812:SF19">
    <property type="entry name" value="KETIMINE REDUCTASE MU-CRYSTALLIN"/>
    <property type="match status" value="1"/>
</dbReference>
<dbReference type="Proteomes" id="UP001501536">
    <property type="component" value="Unassembled WGS sequence"/>
</dbReference>
<dbReference type="Gene3D" id="3.30.1780.10">
    <property type="entry name" value="ornithine cyclodeaminase, domain 1"/>
    <property type="match status" value="1"/>
</dbReference>
<dbReference type="InterPro" id="IPR036291">
    <property type="entry name" value="NAD(P)-bd_dom_sf"/>
</dbReference>
<name>A0ABP7DDG4_9MICC</name>
<dbReference type="InterPro" id="IPR023401">
    <property type="entry name" value="ODC_N"/>
</dbReference>
<accession>A0ABP7DDG4</accession>
<dbReference type="Gene3D" id="3.40.50.720">
    <property type="entry name" value="NAD(P)-binding Rossmann-like Domain"/>
    <property type="match status" value="1"/>
</dbReference>
<proteinExistence type="predicted"/>
<dbReference type="EMBL" id="BAABCJ010000002">
    <property type="protein sequence ID" value="GAA3702774.1"/>
    <property type="molecule type" value="Genomic_DNA"/>
</dbReference>
<dbReference type="SUPFAM" id="SSF51735">
    <property type="entry name" value="NAD(P)-binding Rossmann-fold domains"/>
    <property type="match status" value="1"/>
</dbReference>
<keyword evidence="2" id="KW-1185">Reference proteome</keyword>
<dbReference type="Pfam" id="PF02423">
    <property type="entry name" value="OCD_Mu_crystall"/>
    <property type="match status" value="1"/>
</dbReference>
<organism evidence="1 2">
    <name type="scientific">Zhihengliuella alba</name>
    <dbReference type="NCBI Taxonomy" id="547018"/>
    <lineage>
        <taxon>Bacteria</taxon>
        <taxon>Bacillati</taxon>
        <taxon>Actinomycetota</taxon>
        <taxon>Actinomycetes</taxon>
        <taxon>Micrococcales</taxon>
        <taxon>Micrococcaceae</taxon>
        <taxon>Zhihengliuella</taxon>
    </lineage>
</organism>
<comment type="caution">
    <text evidence="1">The sequence shown here is derived from an EMBL/GenBank/DDBJ whole genome shotgun (WGS) entry which is preliminary data.</text>
</comment>
<sequence length="341" mass="35291">MRVNDILPEGPVPMTLILNASSLQAAIDMPSTVEAVERVFADSARGTAVQPTPVAMGVGPVDSSFIVMPGVAAAESLASVKLLADIPSNAGRGLPTQRSSIMLTNHVTGETLALLDGRVPTRIRTAAASAVASRHLARADSRVLALVGAGALAVAHVEAMLCVLPIERIVVWSRTSERVEGFRAAVAHHGLEVVAAASVEDVFTESDVVCTLTPSVEPIVRGEWFRAGQHINAVGARPRPGEREIDSAGMARARVFVDHRGTAAAKSGEYLLALAEGAIAEADIIGELGQVIGGDVVGRTGAADVTLFNSVGIGLQDLAVGRLAYDRAVELGLGHDVDMSG</sequence>
<gene>
    <name evidence="1" type="ORF">GCM10022377_15490</name>
</gene>
<protein>
    <submittedName>
        <fullName evidence="1">Ornithine cyclodeaminase</fullName>
    </submittedName>
</protein>
<dbReference type="PANTHER" id="PTHR13812">
    <property type="entry name" value="KETIMINE REDUCTASE MU-CRYSTALLIN"/>
    <property type="match status" value="1"/>
</dbReference>
<evidence type="ECO:0000313" key="2">
    <source>
        <dbReference type="Proteomes" id="UP001501536"/>
    </source>
</evidence>
<dbReference type="InterPro" id="IPR003462">
    <property type="entry name" value="ODC_Mu_crystall"/>
</dbReference>
<dbReference type="PIRSF" id="PIRSF001439">
    <property type="entry name" value="CryM"/>
    <property type="match status" value="1"/>
</dbReference>
<evidence type="ECO:0000313" key="1">
    <source>
        <dbReference type="EMBL" id="GAA3702774.1"/>
    </source>
</evidence>
<reference evidence="2" key="1">
    <citation type="journal article" date="2019" name="Int. J. Syst. Evol. Microbiol.">
        <title>The Global Catalogue of Microorganisms (GCM) 10K type strain sequencing project: providing services to taxonomists for standard genome sequencing and annotation.</title>
        <authorList>
            <consortium name="The Broad Institute Genomics Platform"/>
            <consortium name="The Broad Institute Genome Sequencing Center for Infectious Disease"/>
            <person name="Wu L."/>
            <person name="Ma J."/>
        </authorList>
    </citation>
    <scope>NUCLEOTIDE SEQUENCE [LARGE SCALE GENOMIC DNA]</scope>
    <source>
        <strain evidence="2">JCM 16961</strain>
    </source>
</reference>